<dbReference type="Proteomes" id="UP001429564">
    <property type="component" value="Unassembled WGS sequence"/>
</dbReference>
<reference evidence="3 4" key="1">
    <citation type="submission" date="2018-05" db="EMBL/GenBank/DDBJ databases">
        <authorList>
            <person name="Zhang Y.-J."/>
        </authorList>
    </citation>
    <scope>NUCLEOTIDE SEQUENCE [LARGE SCALE GENOMIC DNA]</scope>
    <source>
        <strain evidence="3 4">CY04</strain>
    </source>
</reference>
<proteinExistence type="predicted"/>
<feature type="compositionally biased region" description="Polar residues" evidence="1">
    <location>
        <begin position="65"/>
        <end position="79"/>
    </location>
</feature>
<sequence>MLQNIHSESSFDAVKSSNKPKAAPNEAANKGTSFQSHYSAADKHESAVSDAKQVANTDAADDAQATPSNDVSDQSTSQDTEVDQDRSANQEEDALAPEAAHVDILPVQQNRPKAAAISQGGVKDAETDISLGTNKNAEVAKSHPESSARQASESEKAEQPIHRSVAELRMAGLQQGADHQQAKTASANQAAQVVGQGTGQSPLVETPVPNENAEAGLKVGAAIASTQSSTQGSAPTMPESLQRVVAASQAGQAVPVATPASKPVKTGANAQTAQQVIEQALNAAGQEAEPELDPRAIRRGTEVTPNSPPTVTVPTPNNTVQINPAMQAVAQGAAVNADAMADSAGAAVLLDPIGFEPAGLSQLLTEAVMSPGTTHRPETPRLVAAQMAEALATKGERNIDIALSPEELGRVKMRVSTTDTSVVVAITTERPETNELMRRHINELSEEFRRMGFEDISFEFSGEGMSGDASEQDESQSNGSSGAQSNGQSADNVQEPEQQNLRLGETGLDMRI</sequence>
<gene>
    <name evidence="3" type="ORF">DL239_05645</name>
</gene>
<evidence type="ECO:0000259" key="2">
    <source>
        <dbReference type="Pfam" id="PF02120"/>
    </source>
</evidence>
<dbReference type="InterPro" id="IPR038610">
    <property type="entry name" value="FliK-like_C_sf"/>
</dbReference>
<dbReference type="Pfam" id="PF02120">
    <property type="entry name" value="Flg_hook"/>
    <property type="match status" value="1"/>
</dbReference>
<feature type="compositionally biased region" description="Low complexity" evidence="1">
    <location>
        <begin position="19"/>
        <end position="30"/>
    </location>
</feature>
<accession>A0ABX0W4K2</accession>
<feature type="compositionally biased region" description="Polar residues" evidence="1">
    <location>
        <begin position="491"/>
        <end position="501"/>
    </location>
</feature>
<dbReference type="Gene3D" id="3.30.750.140">
    <property type="match status" value="1"/>
</dbReference>
<feature type="domain" description="Flagellar hook-length control protein-like C-terminal" evidence="2">
    <location>
        <begin position="389"/>
        <end position="464"/>
    </location>
</feature>
<feature type="region of interest" description="Disordered" evidence="1">
    <location>
        <begin position="1"/>
        <end position="163"/>
    </location>
</feature>
<dbReference type="RefSeq" id="WP_167683018.1">
    <property type="nucleotide sequence ID" value="NZ_QHLQ01000003.1"/>
</dbReference>
<dbReference type="CDD" id="cd17470">
    <property type="entry name" value="T3SS_Flik_C"/>
    <property type="match status" value="1"/>
</dbReference>
<organism evidence="3 4">
    <name type="scientific">Parasedimentitalea denitrificans</name>
    <dbReference type="NCBI Taxonomy" id="2211118"/>
    <lineage>
        <taxon>Bacteria</taxon>
        <taxon>Pseudomonadati</taxon>
        <taxon>Pseudomonadota</taxon>
        <taxon>Alphaproteobacteria</taxon>
        <taxon>Rhodobacterales</taxon>
        <taxon>Paracoccaceae</taxon>
        <taxon>Parasedimentitalea</taxon>
    </lineage>
</organism>
<protein>
    <recommendedName>
        <fullName evidence="2">Flagellar hook-length control protein-like C-terminal domain-containing protein</fullName>
    </recommendedName>
</protein>
<dbReference type="InterPro" id="IPR021136">
    <property type="entry name" value="Flagellar_hook_control-like_C"/>
</dbReference>
<feature type="compositionally biased region" description="Low complexity" evidence="1">
    <location>
        <begin position="475"/>
        <end position="490"/>
    </location>
</feature>
<keyword evidence="4" id="KW-1185">Reference proteome</keyword>
<evidence type="ECO:0000313" key="3">
    <source>
        <dbReference type="EMBL" id="NIZ60457.1"/>
    </source>
</evidence>
<evidence type="ECO:0000313" key="4">
    <source>
        <dbReference type="Proteomes" id="UP001429564"/>
    </source>
</evidence>
<evidence type="ECO:0000256" key="1">
    <source>
        <dbReference type="SAM" id="MobiDB-lite"/>
    </source>
</evidence>
<feature type="region of interest" description="Disordered" evidence="1">
    <location>
        <begin position="460"/>
        <end position="512"/>
    </location>
</feature>
<name>A0ABX0W4K2_9RHOB</name>
<dbReference type="EMBL" id="QHLQ01000003">
    <property type="protein sequence ID" value="NIZ60457.1"/>
    <property type="molecule type" value="Genomic_DNA"/>
</dbReference>
<feature type="compositionally biased region" description="Basic and acidic residues" evidence="1">
    <location>
        <begin position="138"/>
        <end position="163"/>
    </location>
</feature>
<feature type="compositionally biased region" description="Polar residues" evidence="1">
    <location>
        <begin position="1"/>
        <end position="10"/>
    </location>
</feature>
<comment type="caution">
    <text evidence="3">The sequence shown here is derived from an EMBL/GenBank/DDBJ whole genome shotgun (WGS) entry which is preliminary data.</text>
</comment>